<name>A0A0C9S0B9_9HYME</name>
<protein>
    <recommendedName>
        <fullName evidence="3">D-3-phosphoglycerate dehydrogenase</fullName>
    </recommendedName>
</protein>
<feature type="domain" description="D-isomer specific 2-hydroxyacid dehydrogenase catalytic" evidence="9">
    <location>
        <begin position="8"/>
        <end position="308"/>
    </location>
</feature>
<dbReference type="InterPro" id="IPR029009">
    <property type="entry name" value="ASB_dom_sf"/>
</dbReference>
<dbReference type="EMBL" id="GBYB01013986">
    <property type="protein sequence ID" value="JAG83753.1"/>
    <property type="molecule type" value="Transcribed_RNA"/>
</dbReference>
<dbReference type="PANTHER" id="PTHR42938">
    <property type="entry name" value="FORMATE DEHYDROGENASE 1"/>
    <property type="match status" value="1"/>
</dbReference>
<reference evidence="12" key="1">
    <citation type="submission" date="2015-01" db="EMBL/GenBank/DDBJ databases">
        <title>Transcriptome Assembly of Fopius arisanus.</title>
        <authorList>
            <person name="Geib S."/>
        </authorList>
    </citation>
    <scope>NUCLEOTIDE SEQUENCE</scope>
</reference>
<evidence type="ECO:0000256" key="6">
    <source>
        <dbReference type="ARBA" id="ARBA00022990"/>
    </source>
</evidence>
<proteinExistence type="inferred from homology"/>
<evidence type="ECO:0000313" key="12">
    <source>
        <dbReference type="EMBL" id="JAG83753.1"/>
    </source>
</evidence>
<dbReference type="InterPro" id="IPR006140">
    <property type="entry name" value="D-isomer_DH_NAD-bd"/>
</dbReference>
<keyword evidence="5" id="KW-0028">Amino-acid biosynthesis</keyword>
<dbReference type="FunFam" id="3.40.50.720:FF:000021">
    <property type="entry name" value="D-3-phosphoglycerate dehydrogenase"/>
    <property type="match status" value="1"/>
</dbReference>
<dbReference type="Pfam" id="PF02826">
    <property type="entry name" value="2-Hacid_dh_C"/>
    <property type="match status" value="1"/>
</dbReference>
<dbReference type="Pfam" id="PF00389">
    <property type="entry name" value="2-Hacid_dh"/>
    <property type="match status" value="1"/>
</dbReference>
<keyword evidence="4" id="KW-0597">Phosphoprotein</keyword>
<dbReference type="CDD" id="cd12173">
    <property type="entry name" value="PGDH_4"/>
    <property type="match status" value="1"/>
</dbReference>
<evidence type="ECO:0000256" key="3">
    <source>
        <dbReference type="ARBA" id="ARBA00021582"/>
    </source>
</evidence>
<keyword evidence="8" id="KW-0520">NAD</keyword>
<dbReference type="AlphaFoldDB" id="A0A0C9S0B9"/>
<keyword evidence="6" id="KW-0007">Acetylation</keyword>
<dbReference type="SUPFAM" id="SSF51735">
    <property type="entry name" value="NAD(P)-binding Rossmann-fold domains"/>
    <property type="match status" value="1"/>
</dbReference>
<evidence type="ECO:0000259" key="10">
    <source>
        <dbReference type="Pfam" id="PF02826"/>
    </source>
</evidence>
<dbReference type="InterPro" id="IPR006139">
    <property type="entry name" value="D-isomer_2_OHA_DH_cat_dom"/>
</dbReference>
<dbReference type="GO" id="GO:0051287">
    <property type="term" value="F:NAD binding"/>
    <property type="evidence" value="ECO:0007669"/>
    <property type="project" value="InterPro"/>
</dbReference>
<sequence length="511" mass="54565">MSINLRSVLISDPVDESCADLLTSYGVPVTTKYRLSKDELIQEIQKHDGLIVRSETKVTGEILAAASNLRVVGRAGTGVDNIDLLAATRKGVVVLNTPGGNSISACELTCALISALGRNVSQAAQSMKEGRWDRKLYSGFELSGKTLAVLGFGRIGREVALRMQSFGMKIVCFDPMLSSDVASSLGATKLTLDEIWPIADYITVHTPLIPQTKNLINSTTLSKCKKGVRIINVARGGIVEESSLLEALRSGQCGGAGLDVFAEEPPKNPTTLELIQHPKVIATPHLGASTAEAQQRVAVEIAEQFLAISGITDKYTVTGIVNAPILSAAMSSDNGAWIELSKRLGQLAARFLKKNVKAQIESQTVGTGMQNKKFVHTAVLVGVLSGQTQNGLNLINAPTLAKDIGIDLKEAHFDGDGDMVAVRIGQHLLKGTVRNNEALLLSIDDAIFNNGIVLRDFISLYHANGPQDLATIVNAFSSKDIGINSLYANGVWLAIETNQDVSIPINGIEVY</sequence>
<evidence type="ECO:0000256" key="2">
    <source>
        <dbReference type="ARBA" id="ARBA00011881"/>
    </source>
</evidence>
<evidence type="ECO:0000256" key="1">
    <source>
        <dbReference type="ARBA" id="ARBA00005854"/>
    </source>
</evidence>
<dbReference type="InterPro" id="IPR029753">
    <property type="entry name" value="D-isomer_DH_CS"/>
</dbReference>
<dbReference type="GO" id="GO:0008652">
    <property type="term" value="P:amino acid biosynthetic process"/>
    <property type="evidence" value="ECO:0007669"/>
    <property type="project" value="UniProtKB-KW"/>
</dbReference>
<dbReference type="Gene3D" id="3.30.1330.90">
    <property type="entry name" value="D-3-phosphoglycerate dehydrogenase, domain 3"/>
    <property type="match status" value="1"/>
</dbReference>
<comment type="subunit">
    <text evidence="2">Homotetramer.</text>
</comment>
<feature type="domain" description="D-3-phosphoglycerate dehydrogenase ASB" evidence="11">
    <location>
        <begin position="336"/>
        <end position="417"/>
    </location>
</feature>
<dbReference type="InterPro" id="IPR036291">
    <property type="entry name" value="NAD(P)-bd_dom_sf"/>
</dbReference>
<dbReference type="PROSITE" id="PS00065">
    <property type="entry name" value="D_2_HYDROXYACID_DH_1"/>
    <property type="match status" value="1"/>
</dbReference>
<dbReference type="InterPro" id="IPR045626">
    <property type="entry name" value="PGDH_ASB_dom"/>
</dbReference>
<dbReference type="Gene3D" id="3.40.50.720">
    <property type="entry name" value="NAD(P)-binding Rossmann-like Domain"/>
    <property type="match status" value="2"/>
</dbReference>
<evidence type="ECO:0000256" key="5">
    <source>
        <dbReference type="ARBA" id="ARBA00022605"/>
    </source>
</evidence>
<dbReference type="InterPro" id="IPR029752">
    <property type="entry name" value="D-isomer_DH_CS1"/>
</dbReference>
<evidence type="ECO:0000256" key="7">
    <source>
        <dbReference type="ARBA" id="ARBA00023002"/>
    </source>
</evidence>
<dbReference type="GO" id="GO:0004617">
    <property type="term" value="F:phosphoglycerate dehydrogenase activity"/>
    <property type="evidence" value="ECO:0007669"/>
    <property type="project" value="TreeGrafter"/>
</dbReference>
<organism evidence="12">
    <name type="scientific">Fopius arisanus</name>
    <dbReference type="NCBI Taxonomy" id="64838"/>
    <lineage>
        <taxon>Eukaryota</taxon>
        <taxon>Metazoa</taxon>
        <taxon>Ecdysozoa</taxon>
        <taxon>Arthropoda</taxon>
        <taxon>Hexapoda</taxon>
        <taxon>Insecta</taxon>
        <taxon>Pterygota</taxon>
        <taxon>Neoptera</taxon>
        <taxon>Endopterygota</taxon>
        <taxon>Hymenoptera</taxon>
        <taxon>Apocrita</taxon>
        <taxon>Ichneumonoidea</taxon>
        <taxon>Braconidae</taxon>
        <taxon>Opiinae</taxon>
        <taxon>Fopius</taxon>
    </lineage>
</organism>
<dbReference type="PANTHER" id="PTHR42938:SF22">
    <property type="entry name" value="D-3-PHOSPHOGLYCERATE DEHYDROGENASE"/>
    <property type="match status" value="1"/>
</dbReference>
<keyword evidence="7" id="KW-0560">Oxidoreductase</keyword>
<dbReference type="SUPFAM" id="SSF143548">
    <property type="entry name" value="Serine metabolism enzymes domain"/>
    <property type="match status" value="1"/>
</dbReference>
<dbReference type="SUPFAM" id="SSF52283">
    <property type="entry name" value="Formate/glycerate dehydrogenase catalytic domain-like"/>
    <property type="match status" value="1"/>
</dbReference>
<evidence type="ECO:0000256" key="8">
    <source>
        <dbReference type="ARBA" id="ARBA00023027"/>
    </source>
</evidence>
<comment type="similarity">
    <text evidence="1">Belongs to the D-isomer specific 2-hydroxyacid dehydrogenase family.</text>
</comment>
<evidence type="ECO:0000259" key="11">
    <source>
        <dbReference type="Pfam" id="PF19304"/>
    </source>
</evidence>
<gene>
    <name evidence="12" type="primary">Phgdh_1</name>
    <name evidence="12" type="ORF">g.24744</name>
</gene>
<dbReference type="Pfam" id="PF19304">
    <property type="entry name" value="PGDH_inter"/>
    <property type="match status" value="1"/>
</dbReference>
<accession>A0A0C9S0B9</accession>
<evidence type="ECO:0000259" key="9">
    <source>
        <dbReference type="Pfam" id="PF00389"/>
    </source>
</evidence>
<evidence type="ECO:0000256" key="4">
    <source>
        <dbReference type="ARBA" id="ARBA00022553"/>
    </source>
</evidence>
<feature type="domain" description="D-isomer specific 2-hydroxyacid dehydrogenase NAD-binding" evidence="10">
    <location>
        <begin position="111"/>
        <end position="287"/>
    </location>
</feature>
<dbReference type="PROSITE" id="PS00671">
    <property type="entry name" value="D_2_HYDROXYACID_DH_3"/>
    <property type="match status" value="1"/>
</dbReference>